<feature type="transmembrane region" description="Helical" evidence="10">
    <location>
        <begin position="240"/>
        <end position="259"/>
    </location>
</feature>
<organism evidence="12 13">
    <name type="scientific">Hohenbuehelia grisea</name>
    <dbReference type="NCBI Taxonomy" id="104357"/>
    <lineage>
        <taxon>Eukaryota</taxon>
        <taxon>Fungi</taxon>
        <taxon>Dikarya</taxon>
        <taxon>Basidiomycota</taxon>
        <taxon>Agaricomycotina</taxon>
        <taxon>Agaricomycetes</taxon>
        <taxon>Agaricomycetidae</taxon>
        <taxon>Agaricales</taxon>
        <taxon>Pleurotineae</taxon>
        <taxon>Pleurotaceae</taxon>
        <taxon>Hohenbuehelia</taxon>
    </lineage>
</organism>
<protein>
    <recommendedName>
        <fullName evidence="11">ABC transmembrane type-1 domain-containing protein</fullName>
    </recommendedName>
</protein>
<dbReference type="Proteomes" id="UP001556367">
    <property type="component" value="Unassembled WGS sequence"/>
</dbReference>
<sequence>MAEKDAIEPIPSTEKDGSLQNSKPHSAPLNLQLDTGIEQTRFRQSWWQFWIPRNPPPPPRASLDDAPVMPLATATPLSKLTYTWITDIMVLGYQRTLQASDLWKMHKTQQSGLISAKLDDAWARRVKEADEWNHKLDSGALHPSLLREAIWSILALAHGWRFHEHRIHLRQRWYKVDARRSPSLAMALNDTLGSLFWIGGAFKVFGDTTQLMGPLLVKAIINFGKERVASLRDGSPVPDIGRGIAMAIGLFFIVIITSISQHQFFWRSMSTGVLARGALISSIYKRGVHLTGKSRTQIPNSALINHISTDVSRIDSCAQWFHPGMSKLSL</sequence>
<dbReference type="SUPFAM" id="SSF90123">
    <property type="entry name" value="ABC transporter transmembrane region"/>
    <property type="match status" value="1"/>
</dbReference>
<feature type="region of interest" description="Disordered" evidence="9">
    <location>
        <begin position="1"/>
        <end position="29"/>
    </location>
</feature>
<evidence type="ECO:0000256" key="3">
    <source>
        <dbReference type="ARBA" id="ARBA00022448"/>
    </source>
</evidence>
<dbReference type="PANTHER" id="PTHR24223:SF456">
    <property type="entry name" value="MULTIDRUG RESISTANCE-ASSOCIATED PROTEIN LETHAL(2)03659"/>
    <property type="match status" value="1"/>
</dbReference>
<proteinExistence type="inferred from homology"/>
<keyword evidence="6" id="KW-0067">ATP-binding</keyword>
<keyword evidence="5" id="KW-0547">Nucleotide-binding</keyword>
<keyword evidence="7 10" id="KW-1133">Transmembrane helix</keyword>
<evidence type="ECO:0000256" key="10">
    <source>
        <dbReference type="SAM" id="Phobius"/>
    </source>
</evidence>
<comment type="subcellular location">
    <subcellularLocation>
        <location evidence="1">Membrane</location>
        <topology evidence="1">Multi-pass membrane protein</topology>
    </subcellularLocation>
</comment>
<gene>
    <name evidence="12" type="ORF">HGRIS_003562</name>
</gene>
<evidence type="ECO:0000256" key="2">
    <source>
        <dbReference type="ARBA" id="ARBA00009726"/>
    </source>
</evidence>
<feature type="compositionally biased region" description="Basic and acidic residues" evidence="9">
    <location>
        <begin position="1"/>
        <end position="17"/>
    </location>
</feature>
<dbReference type="EMBL" id="JASNQZ010000007">
    <property type="protein sequence ID" value="KAL0954602.1"/>
    <property type="molecule type" value="Genomic_DNA"/>
</dbReference>
<evidence type="ECO:0000256" key="7">
    <source>
        <dbReference type="ARBA" id="ARBA00022989"/>
    </source>
</evidence>
<comment type="similarity">
    <text evidence="2">Belongs to the ABC transporter superfamily. ABCC family. Conjugate transporter (TC 3.A.1.208) subfamily.</text>
</comment>
<feature type="domain" description="ABC transmembrane type-1" evidence="11">
    <location>
        <begin position="197"/>
        <end position="330"/>
    </location>
</feature>
<keyword evidence="13" id="KW-1185">Reference proteome</keyword>
<dbReference type="InterPro" id="IPR050173">
    <property type="entry name" value="ABC_transporter_C-like"/>
</dbReference>
<evidence type="ECO:0000256" key="9">
    <source>
        <dbReference type="SAM" id="MobiDB-lite"/>
    </source>
</evidence>
<dbReference type="InterPro" id="IPR036640">
    <property type="entry name" value="ABC1_TM_sf"/>
</dbReference>
<comment type="caution">
    <text evidence="12">The sequence shown here is derived from an EMBL/GenBank/DDBJ whole genome shotgun (WGS) entry which is preliminary data.</text>
</comment>
<dbReference type="InterPro" id="IPR011527">
    <property type="entry name" value="ABC1_TM_dom"/>
</dbReference>
<keyword evidence="8 10" id="KW-0472">Membrane</keyword>
<evidence type="ECO:0000313" key="13">
    <source>
        <dbReference type="Proteomes" id="UP001556367"/>
    </source>
</evidence>
<name>A0ABR3JGS6_9AGAR</name>
<keyword evidence="3" id="KW-0813">Transport</keyword>
<evidence type="ECO:0000256" key="8">
    <source>
        <dbReference type="ARBA" id="ARBA00023136"/>
    </source>
</evidence>
<dbReference type="PROSITE" id="PS50929">
    <property type="entry name" value="ABC_TM1F"/>
    <property type="match status" value="1"/>
</dbReference>
<evidence type="ECO:0000256" key="6">
    <source>
        <dbReference type="ARBA" id="ARBA00022840"/>
    </source>
</evidence>
<dbReference type="PANTHER" id="PTHR24223">
    <property type="entry name" value="ATP-BINDING CASSETTE SUB-FAMILY C"/>
    <property type="match status" value="1"/>
</dbReference>
<evidence type="ECO:0000256" key="1">
    <source>
        <dbReference type="ARBA" id="ARBA00004141"/>
    </source>
</evidence>
<evidence type="ECO:0000256" key="5">
    <source>
        <dbReference type="ARBA" id="ARBA00022741"/>
    </source>
</evidence>
<evidence type="ECO:0000256" key="4">
    <source>
        <dbReference type="ARBA" id="ARBA00022692"/>
    </source>
</evidence>
<dbReference type="Gene3D" id="1.20.1560.10">
    <property type="entry name" value="ABC transporter type 1, transmembrane domain"/>
    <property type="match status" value="1"/>
</dbReference>
<accession>A0ABR3JGS6</accession>
<evidence type="ECO:0000259" key="11">
    <source>
        <dbReference type="PROSITE" id="PS50929"/>
    </source>
</evidence>
<keyword evidence="4 10" id="KW-0812">Transmembrane</keyword>
<reference evidence="13" key="1">
    <citation type="submission" date="2024-06" db="EMBL/GenBank/DDBJ databases">
        <title>Multi-omics analyses provide insights into the biosynthesis of the anticancer antibiotic pleurotin in Hohenbuehelia grisea.</title>
        <authorList>
            <person name="Weaver J.A."/>
            <person name="Alberti F."/>
        </authorList>
    </citation>
    <scope>NUCLEOTIDE SEQUENCE [LARGE SCALE GENOMIC DNA]</scope>
    <source>
        <strain evidence="13">T-177</strain>
    </source>
</reference>
<evidence type="ECO:0000313" key="12">
    <source>
        <dbReference type="EMBL" id="KAL0954602.1"/>
    </source>
</evidence>